<evidence type="ECO:0000313" key="1">
    <source>
        <dbReference type="EMBL" id="KIK78768.1"/>
    </source>
</evidence>
<proteinExistence type="predicted"/>
<organism evidence="1 2">
    <name type="scientific">Paxillus rubicundulus Ve08.2h10</name>
    <dbReference type="NCBI Taxonomy" id="930991"/>
    <lineage>
        <taxon>Eukaryota</taxon>
        <taxon>Fungi</taxon>
        <taxon>Dikarya</taxon>
        <taxon>Basidiomycota</taxon>
        <taxon>Agaricomycotina</taxon>
        <taxon>Agaricomycetes</taxon>
        <taxon>Agaricomycetidae</taxon>
        <taxon>Boletales</taxon>
        <taxon>Paxilineae</taxon>
        <taxon>Paxillaceae</taxon>
        <taxon>Paxillus</taxon>
    </lineage>
</organism>
<dbReference type="Proteomes" id="UP000054538">
    <property type="component" value="Unassembled WGS sequence"/>
</dbReference>
<name>A0A0D0CTM6_9AGAM</name>
<keyword evidence="2" id="KW-1185">Reference proteome</keyword>
<dbReference type="HOGENOM" id="CLU_2171844_0_0_1"/>
<accession>A0A0D0CTM6</accession>
<protein>
    <submittedName>
        <fullName evidence="1">Unplaced genomic scaffold scaffold_1659, whole genome shotgun sequence</fullName>
    </submittedName>
</protein>
<sequence>MQTSTCCRWGPPSIELAKVYNPEYMDIKPLNGFRFHHPLYQCIQRSTTQHVLQLLLHDGQYYEQPTVLLPHLRKETCHNRAHARRCASSCVVKEFFRMAGFNYPAFGVQE</sequence>
<reference evidence="2" key="2">
    <citation type="submission" date="2015-01" db="EMBL/GenBank/DDBJ databases">
        <title>Evolutionary Origins and Diversification of the Mycorrhizal Mutualists.</title>
        <authorList>
            <consortium name="DOE Joint Genome Institute"/>
            <consortium name="Mycorrhizal Genomics Consortium"/>
            <person name="Kohler A."/>
            <person name="Kuo A."/>
            <person name="Nagy L.G."/>
            <person name="Floudas D."/>
            <person name="Copeland A."/>
            <person name="Barry K.W."/>
            <person name="Cichocki N."/>
            <person name="Veneault-Fourrey C."/>
            <person name="LaButti K."/>
            <person name="Lindquist E.A."/>
            <person name="Lipzen A."/>
            <person name="Lundell T."/>
            <person name="Morin E."/>
            <person name="Murat C."/>
            <person name="Riley R."/>
            <person name="Ohm R."/>
            <person name="Sun H."/>
            <person name="Tunlid A."/>
            <person name="Henrissat B."/>
            <person name="Grigoriev I.V."/>
            <person name="Hibbett D.S."/>
            <person name="Martin F."/>
        </authorList>
    </citation>
    <scope>NUCLEOTIDE SEQUENCE [LARGE SCALE GENOMIC DNA]</scope>
    <source>
        <strain evidence="2">Ve08.2h10</strain>
    </source>
</reference>
<reference evidence="1 2" key="1">
    <citation type="submission" date="2014-04" db="EMBL/GenBank/DDBJ databases">
        <authorList>
            <consortium name="DOE Joint Genome Institute"/>
            <person name="Kuo A."/>
            <person name="Kohler A."/>
            <person name="Jargeat P."/>
            <person name="Nagy L.G."/>
            <person name="Floudas D."/>
            <person name="Copeland A."/>
            <person name="Barry K.W."/>
            <person name="Cichocki N."/>
            <person name="Veneault-Fourrey C."/>
            <person name="LaButti K."/>
            <person name="Lindquist E.A."/>
            <person name="Lipzen A."/>
            <person name="Lundell T."/>
            <person name="Morin E."/>
            <person name="Murat C."/>
            <person name="Sun H."/>
            <person name="Tunlid A."/>
            <person name="Henrissat B."/>
            <person name="Grigoriev I.V."/>
            <person name="Hibbett D.S."/>
            <person name="Martin F."/>
            <person name="Nordberg H.P."/>
            <person name="Cantor M.N."/>
            <person name="Hua S.X."/>
        </authorList>
    </citation>
    <scope>NUCLEOTIDE SEQUENCE [LARGE SCALE GENOMIC DNA]</scope>
    <source>
        <strain evidence="1 2">Ve08.2h10</strain>
    </source>
</reference>
<dbReference type="InParanoid" id="A0A0D0CTM6"/>
<gene>
    <name evidence="1" type="ORF">PAXRUDRAFT_310006</name>
</gene>
<dbReference type="EMBL" id="KN826481">
    <property type="protein sequence ID" value="KIK78768.1"/>
    <property type="molecule type" value="Genomic_DNA"/>
</dbReference>
<evidence type="ECO:0000313" key="2">
    <source>
        <dbReference type="Proteomes" id="UP000054538"/>
    </source>
</evidence>
<dbReference type="AlphaFoldDB" id="A0A0D0CTM6"/>